<evidence type="ECO:0000313" key="5">
    <source>
        <dbReference type="EMBL" id="MBC2603175.1"/>
    </source>
</evidence>
<dbReference type="Pfam" id="PF20434">
    <property type="entry name" value="BD-FAE"/>
    <property type="match status" value="1"/>
</dbReference>
<dbReference type="InterPro" id="IPR049492">
    <property type="entry name" value="BD-FAE-like_dom"/>
</dbReference>
<evidence type="ECO:0000259" key="3">
    <source>
        <dbReference type="Pfam" id="PF00326"/>
    </source>
</evidence>
<evidence type="ECO:0000259" key="4">
    <source>
        <dbReference type="Pfam" id="PF20434"/>
    </source>
</evidence>
<gene>
    <name evidence="5" type="ORF">H5P30_15440</name>
</gene>
<proteinExistence type="inferred from homology"/>
<organism evidence="5 6">
    <name type="scientific">Puniceicoccus vermicola</name>
    <dbReference type="NCBI Taxonomy" id="388746"/>
    <lineage>
        <taxon>Bacteria</taxon>
        <taxon>Pseudomonadati</taxon>
        <taxon>Verrucomicrobiota</taxon>
        <taxon>Opitutia</taxon>
        <taxon>Puniceicoccales</taxon>
        <taxon>Puniceicoccaceae</taxon>
        <taxon>Puniceicoccus</taxon>
    </lineage>
</organism>
<sequence length="262" mass="29325">MTIAKEFKPHEIIPYKEVSTSRLQLHVFFPKANKTSDRRPAIVFFFGGGWKNGSPAQFYPQCEHLAYRGIVAISAEYRVESLHRTSPRESVIDGKSAIRWVRQHAMELGVDPEQIVAGGGSAGAHVAAATAMIEGFEQPGEDTSVSCRPNALVLFNPVFDNGPNGYGYDRVKEYWEEFSPLHNIRESTPPTIVLLGTKDNLVPVETAEAYKDQMEIKGNRCDLYLFEGQPHGFFNYNNPENFAGTVDKMDQFLMSIGFLEAE</sequence>
<dbReference type="GO" id="GO:0008236">
    <property type="term" value="F:serine-type peptidase activity"/>
    <property type="evidence" value="ECO:0007669"/>
    <property type="project" value="InterPro"/>
</dbReference>
<dbReference type="InterPro" id="IPR050300">
    <property type="entry name" value="GDXG_lipolytic_enzyme"/>
</dbReference>
<evidence type="ECO:0000256" key="2">
    <source>
        <dbReference type="ARBA" id="ARBA00022801"/>
    </source>
</evidence>
<reference evidence="5 6" key="1">
    <citation type="submission" date="2020-07" db="EMBL/GenBank/DDBJ databases">
        <authorList>
            <person name="Feng X."/>
        </authorList>
    </citation>
    <scope>NUCLEOTIDE SEQUENCE [LARGE SCALE GENOMIC DNA]</scope>
    <source>
        <strain evidence="5 6">JCM14086</strain>
    </source>
</reference>
<dbReference type="EMBL" id="JACHVA010000123">
    <property type="protein sequence ID" value="MBC2603175.1"/>
    <property type="molecule type" value="Genomic_DNA"/>
</dbReference>
<dbReference type="Gene3D" id="3.40.50.1820">
    <property type="entry name" value="alpha/beta hydrolase"/>
    <property type="match status" value="1"/>
</dbReference>
<accession>A0A7X1B046</accession>
<feature type="domain" description="BD-FAE-like" evidence="4">
    <location>
        <begin position="26"/>
        <end position="137"/>
    </location>
</feature>
<comment type="similarity">
    <text evidence="1">Belongs to the 'GDXG' lipolytic enzyme family.</text>
</comment>
<keyword evidence="2 5" id="KW-0378">Hydrolase</keyword>
<comment type="caution">
    <text evidence="5">The sequence shown here is derived from an EMBL/GenBank/DDBJ whole genome shotgun (WGS) entry which is preliminary data.</text>
</comment>
<dbReference type="InterPro" id="IPR001375">
    <property type="entry name" value="Peptidase_S9_cat"/>
</dbReference>
<dbReference type="Pfam" id="PF00326">
    <property type="entry name" value="Peptidase_S9"/>
    <property type="match status" value="1"/>
</dbReference>
<protein>
    <submittedName>
        <fullName evidence="5">Alpha/beta hydrolase</fullName>
    </submittedName>
</protein>
<keyword evidence="6" id="KW-1185">Reference proteome</keyword>
<dbReference type="PANTHER" id="PTHR48081">
    <property type="entry name" value="AB HYDROLASE SUPERFAMILY PROTEIN C4A8.06C"/>
    <property type="match status" value="1"/>
</dbReference>
<evidence type="ECO:0000256" key="1">
    <source>
        <dbReference type="ARBA" id="ARBA00010515"/>
    </source>
</evidence>
<dbReference type="GO" id="GO:0006508">
    <property type="term" value="P:proteolysis"/>
    <property type="evidence" value="ECO:0007669"/>
    <property type="project" value="InterPro"/>
</dbReference>
<dbReference type="PANTHER" id="PTHR48081:SF30">
    <property type="entry name" value="ACETYL-HYDROLASE LIPR-RELATED"/>
    <property type="match status" value="1"/>
</dbReference>
<dbReference type="Proteomes" id="UP000525652">
    <property type="component" value="Unassembled WGS sequence"/>
</dbReference>
<evidence type="ECO:0000313" key="6">
    <source>
        <dbReference type="Proteomes" id="UP000525652"/>
    </source>
</evidence>
<dbReference type="GO" id="GO:0004806">
    <property type="term" value="F:triacylglycerol lipase activity"/>
    <property type="evidence" value="ECO:0007669"/>
    <property type="project" value="TreeGrafter"/>
</dbReference>
<feature type="domain" description="Peptidase S9 prolyl oligopeptidase catalytic" evidence="3">
    <location>
        <begin position="170"/>
        <end position="237"/>
    </location>
</feature>
<dbReference type="SUPFAM" id="SSF53474">
    <property type="entry name" value="alpha/beta-Hydrolases"/>
    <property type="match status" value="1"/>
</dbReference>
<name>A0A7X1B046_9BACT</name>
<dbReference type="RefSeq" id="WP_185693812.1">
    <property type="nucleotide sequence ID" value="NZ_JACHVA010000123.1"/>
</dbReference>
<dbReference type="InterPro" id="IPR029058">
    <property type="entry name" value="AB_hydrolase_fold"/>
</dbReference>
<dbReference type="AlphaFoldDB" id="A0A7X1B046"/>